<comment type="similarity">
    <text evidence="8">Belongs to the UBE3C family.</text>
</comment>
<dbReference type="InterPro" id="IPR000569">
    <property type="entry name" value="HECT_dom"/>
</dbReference>
<evidence type="ECO:0000256" key="3">
    <source>
        <dbReference type="ARBA" id="ARBA00012485"/>
    </source>
</evidence>
<dbReference type="EMBL" id="LR903806">
    <property type="protein sequence ID" value="CAD7252298.1"/>
    <property type="molecule type" value="Genomic_DNA"/>
</dbReference>
<dbReference type="FunFam" id="3.90.1750.10:FF:000014">
    <property type="entry name" value="Putative Ubiquitin-protein ligase E3C"/>
    <property type="match status" value="1"/>
</dbReference>
<keyword evidence="4" id="KW-1017">Isopeptide bond</keyword>
<sequence length="472" mass="53302">MPFNETELQRISGILRDVCLGLLEVLHPDAKLLGNVLSTTSRSLLMPFNETELQRISGILRDVCLGLLEVLHPDAKLLGNVLSLHRERQWKHLFKEKEDHQGEAVNFLHGPSIIIKIRRDHIYEDAFDRLSPENEPNLKLVMRVTLMNAVGLDEAGIDGGGIFREFLSELLKTAFDPNLGFFSLTQENTLYPSPHIRALEPDFQKHYFFIGRVLGKALYENLLVEIPLASFFLFKLLGKGDSVDIHYLKSLDPVVYRNLLELRTYEGDVSELDLDFTTVSEILGQAEVIELKPGGRSMPVTSSNVIEYIHLMADYRLNVEIRSQCIAFKKGLEDVLSLDWLAMFSPAEFQTLISGASIPVDIANLQEFTKYGGGYSADHLVIKSFWRVVSGFSDRQKSQLLKFVTSCSRPPLLGFKELHPPFCIQSAGQDLERLPSASTCMNLLKLPEYRTEEVLREKLLYAIESGAGFELS</sequence>
<comment type="subunit">
    <text evidence="9">Interacts with 26S proteasomes. Interacts (via the HECT domain) with UBE2D1 and, less efficiently, with UBE2L3.</text>
</comment>
<keyword evidence="5" id="KW-0808">Transferase</keyword>
<dbReference type="Pfam" id="PF00632">
    <property type="entry name" value="HECT"/>
    <property type="match status" value="1"/>
</dbReference>
<dbReference type="FunFam" id="3.30.2410.10:FF:000011">
    <property type="entry name" value="Putative Ubiquitin-protein ligase E3C"/>
    <property type="match status" value="1"/>
</dbReference>
<dbReference type="InterPro" id="IPR044611">
    <property type="entry name" value="E3A/B/C-like"/>
</dbReference>
<dbReference type="FunFam" id="3.30.2160.10:FF:000002">
    <property type="entry name" value="Putative Ubiquitin-protein ligase E3C"/>
    <property type="match status" value="1"/>
</dbReference>
<dbReference type="GO" id="GO:0009966">
    <property type="term" value="P:regulation of signal transduction"/>
    <property type="evidence" value="ECO:0007669"/>
    <property type="project" value="UniProtKB-ARBA"/>
</dbReference>
<comment type="catalytic activity">
    <reaction evidence="1">
        <text>S-ubiquitinyl-[E2 ubiquitin-conjugating enzyme]-L-cysteine + [acceptor protein]-L-lysine = [E2 ubiquitin-conjugating enzyme]-L-cysteine + N(6)-ubiquitinyl-[acceptor protein]-L-lysine.</text>
        <dbReference type="EC" id="2.3.2.26"/>
    </reaction>
</comment>
<dbReference type="GO" id="GO:0000209">
    <property type="term" value="P:protein polyubiquitination"/>
    <property type="evidence" value="ECO:0007669"/>
    <property type="project" value="InterPro"/>
</dbReference>
<dbReference type="GO" id="GO:0061630">
    <property type="term" value="F:ubiquitin protein ligase activity"/>
    <property type="evidence" value="ECO:0007669"/>
    <property type="project" value="UniProtKB-EC"/>
</dbReference>
<feature type="active site" description="Glycyl thioester intermediate" evidence="13">
    <location>
        <position position="440"/>
    </location>
</feature>
<dbReference type="AlphaFoldDB" id="A0A7R9AE38"/>
<dbReference type="InterPro" id="IPR035983">
    <property type="entry name" value="Hect_E3_ubiquitin_ligase"/>
</dbReference>
<dbReference type="Gene3D" id="3.30.2410.10">
    <property type="entry name" value="Hect, E3 ligase catalytic domain"/>
    <property type="match status" value="1"/>
</dbReference>
<proteinExistence type="inferred from homology"/>
<dbReference type="CDD" id="cd00078">
    <property type="entry name" value="HECTc"/>
    <property type="match status" value="1"/>
</dbReference>
<evidence type="ECO:0000313" key="16">
    <source>
        <dbReference type="Proteomes" id="UP000677054"/>
    </source>
</evidence>
<evidence type="ECO:0000256" key="10">
    <source>
        <dbReference type="ARBA" id="ARBA00067506"/>
    </source>
</evidence>
<dbReference type="EC" id="2.3.2.26" evidence="3"/>
<dbReference type="PANTHER" id="PTHR45700:SF2">
    <property type="entry name" value="UBIQUITIN-PROTEIN LIGASE E3C"/>
    <property type="match status" value="1"/>
</dbReference>
<evidence type="ECO:0000256" key="9">
    <source>
        <dbReference type="ARBA" id="ARBA00063372"/>
    </source>
</evidence>
<dbReference type="Proteomes" id="UP000677054">
    <property type="component" value="Unassembled WGS sequence"/>
</dbReference>
<dbReference type="PROSITE" id="PS50237">
    <property type="entry name" value="HECT"/>
    <property type="match status" value="1"/>
</dbReference>
<organism evidence="15">
    <name type="scientific">Darwinula stevensoni</name>
    <dbReference type="NCBI Taxonomy" id="69355"/>
    <lineage>
        <taxon>Eukaryota</taxon>
        <taxon>Metazoa</taxon>
        <taxon>Ecdysozoa</taxon>
        <taxon>Arthropoda</taxon>
        <taxon>Crustacea</taxon>
        <taxon>Oligostraca</taxon>
        <taxon>Ostracoda</taxon>
        <taxon>Podocopa</taxon>
        <taxon>Podocopida</taxon>
        <taxon>Darwinulocopina</taxon>
        <taxon>Darwinuloidea</taxon>
        <taxon>Darwinulidae</taxon>
        <taxon>Darwinula</taxon>
    </lineage>
</organism>
<keyword evidence="16" id="KW-1185">Reference proteome</keyword>
<dbReference type="PANTHER" id="PTHR45700">
    <property type="entry name" value="UBIQUITIN-PROTEIN LIGASE E3C"/>
    <property type="match status" value="1"/>
</dbReference>
<evidence type="ECO:0000256" key="5">
    <source>
        <dbReference type="ARBA" id="ARBA00022679"/>
    </source>
</evidence>
<name>A0A7R9AE38_9CRUS</name>
<evidence type="ECO:0000256" key="4">
    <source>
        <dbReference type="ARBA" id="ARBA00022499"/>
    </source>
</evidence>
<dbReference type="Gene3D" id="3.30.2160.10">
    <property type="entry name" value="Hect, E3 ligase catalytic domain"/>
    <property type="match status" value="1"/>
</dbReference>
<dbReference type="Gene3D" id="3.90.1750.10">
    <property type="entry name" value="Hect, E3 ligase catalytic domains"/>
    <property type="match status" value="1"/>
</dbReference>
<evidence type="ECO:0000259" key="14">
    <source>
        <dbReference type="PROSITE" id="PS50237"/>
    </source>
</evidence>
<keyword evidence="7" id="KW-0832">Ubl conjugation</keyword>
<dbReference type="OrthoDB" id="8068875at2759"/>
<dbReference type="SUPFAM" id="SSF56204">
    <property type="entry name" value="Hect, E3 ligase catalytic domain"/>
    <property type="match status" value="1"/>
</dbReference>
<accession>A0A7R9AE38</accession>
<evidence type="ECO:0000313" key="15">
    <source>
        <dbReference type="EMBL" id="CAD7252298.1"/>
    </source>
</evidence>
<protein>
    <recommendedName>
        <fullName evidence="10">Ubiquitin-protein ligase E3C</fullName>
        <ecNumber evidence="3">2.3.2.26</ecNumber>
    </recommendedName>
    <alternativeName>
        <fullName evidence="11">HECT-type ubiquitin transferase E3C</fullName>
    </alternativeName>
    <alternativeName>
        <fullName evidence="12">RTA-associated ubiquitin ligase</fullName>
    </alternativeName>
</protein>
<evidence type="ECO:0000256" key="8">
    <source>
        <dbReference type="ARBA" id="ARBA00061050"/>
    </source>
</evidence>
<dbReference type="GO" id="GO:0006511">
    <property type="term" value="P:ubiquitin-dependent protein catabolic process"/>
    <property type="evidence" value="ECO:0007669"/>
    <property type="project" value="TreeGrafter"/>
</dbReference>
<evidence type="ECO:0000256" key="6">
    <source>
        <dbReference type="ARBA" id="ARBA00022786"/>
    </source>
</evidence>
<evidence type="ECO:0000256" key="12">
    <source>
        <dbReference type="ARBA" id="ARBA00081642"/>
    </source>
</evidence>
<evidence type="ECO:0000256" key="2">
    <source>
        <dbReference type="ARBA" id="ARBA00004906"/>
    </source>
</evidence>
<comment type="pathway">
    <text evidence="2">Protein modification; protein ubiquitination.</text>
</comment>
<feature type="domain" description="HECT" evidence="14">
    <location>
        <begin position="134"/>
        <end position="472"/>
    </location>
</feature>
<reference evidence="15" key="1">
    <citation type="submission" date="2020-11" db="EMBL/GenBank/DDBJ databases">
        <authorList>
            <person name="Tran Van P."/>
        </authorList>
    </citation>
    <scope>NUCLEOTIDE SEQUENCE</scope>
</reference>
<evidence type="ECO:0000256" key="7">
    <source>
        <dbReference type="ARBA" id="ARBA00022843"/>
    </source>
</evidence>
<keyword evidence="6 13" id="KW-0833">Ubl conjugation pathway</keyword>
<evidence type="ECO:0000256" key="1">
    <source>
        <dbReference type="ARBA" id="ARBA00000885"/>
    </source>
</evidence>
<evidence type="ECO:0000256" key="13">
    <source>
        <dbReference type="PROSITE-ProRule" id="PRU00104"/>
    </source>
</evidence>
<gene>
    <name evidence="15" type="ORF">DSTB1V02_LOCUS12056</name>
</gene>
<evidence type="ECO:0000256" key="11">
    <source>
        <dbReference type="ARBA" id="ARBA00077269"/>
    </source>
</evidence>
<dbReference type="SMART" id="SM00119">
    <property type="entry name" value="HECTc"/>
    <property type="match status" value="1"/>
</dbReference>
<dbReference type="EMBL" id="CAJPEV010004289">
    <property type="protein sequence ID" value="CAG0901521.1"/>
    <property type="molecule type" value="Genomic_DNA"/>
</dbReference>